<sequence length="112" mass="12593">MSTIKASSEIYDISSIILDTSDNPSWEGSMRGRTALSTLHARDGVGIRTRFQEVTERLVEGLEVWSTSFHSSIDISPVVPPHLHLLVSLHPLAYWPYTNSHTSGSKPYLWRN</sequence>
<dbReference type="AlphaFoldDB" id="A0A9N9Q0D0"/>
<name>A0A9N9Q0D0_9HELO</name>
<protein>
    <submittedName>
        <fullName evidence="1">Uncharacterized protein</fullName>
    </submittedName>
</protein>
<organism evidence="1 2">
    <name type="scientific">Hymenoscyphus albidus</name>
    <dbReference type="NCBI Taxonomy" id="595503"/>
    <lineage>
        <taxon>Eukaryota</taxon>
        <taxon>Fungi</taxon>
        <taxon>Dikarya</taxon>
        <taxon>Ascomycota</taxon>
        <taxon>Pezizomycotina</taxon>
        <taxon>Leotiomycetes</taxon>
        <taxon>Helotiales</taxon>
        <taxon>Helotiaceae</taxon>
        <taxon>Hymenoscyphus</taxon>
    </lineage>
</organism>
<keyword evidence="2" id="KW-1185">Reference proteome</keyword>
<reference evidence="1" key="1">
    <citation type="submission" date="2021-07" db="EMBL/GenBank/DDBJ databases">
        <authorList>
            <person name="Durling M."/>
        </authorList>
    </citation>
    <scope>NUCLEOTIDE SEQUENCE</scope>
</reference>
<evidence type="ECO:0000313" key="1">
    <source>
        <dbReference type="EMBL" id="CAG8974820.1"/>
    </source>
</evidence>
<accession>A0A9N9Q0D0</accession>
<proteinExistence type="predicted"/>
<comment type="caution">
    <text evidence="1">The sequence shown here is derived from an EMBL/GenBank/DDBJ whole genome shotgun (WGS) entry which is preliminary data.</text>
</comment>
<evidence type="ECO:0000313" key="2">
    <source>
        <dbReference type="Proteomes" id="UP000701801"/>
    </source>
</evidence>
<dbReference type="Proteomes" id="UP000701801">
    <property type="component" value="Unassembled WGS sequence"/>
</dbReference>
<gene>
    <name evidence="1" type="ORF">HYALB_00000434</name>
</gene>
<dbReference type="EMBL" id="CAJVRM010000116">
    <property type="protein sequence ID" value="CAG8974820.1"/>
    <property type="molecule type" value="Genomic_DNA"/>
</dbReference>